<dbReference type="RefSeq" id="WP_097176226.1">
    <property type="nucleotide sequence ID" value="NZ_JAJGNR010000001.1"/>
</dbReference>
<feature type="chain" id="PRO_5012402735" evidence="1">
    <location>
        <begin position="31"/>
        <end position="284"/>
    </location>
</feature>
<keyword evidence="3" id="KW-1185">Reference proteome</keyword>
<accession>A0A285TKK3</accession>
<dbReference type="EMBL" id="OBML01000012">
    <property type="protein sequence ID" value="SOC23041.1"/>
    <property type="molecule type" value="Genomic_DNA"/>
</dbReference>
<dbReference type="Pfam" id="PF08904">
    <property type="entry name" value="EipB_like"/>
    <property type="match status" value="1"/>
</dbReference>
<organism evidence="2 3">
    <name type="scientific">Stappia indica</name>
    <dbReference type="NCBI Taxonomy" id="538381"/>
    <lineage>
        <taxon>Bacteria</taxon>
        <taxon>Pseudomonadati</taxon>
        <taxon>Pseudomonadota</taxon>
        <taxon>Alphaproteobacteria</taxon>
        <taxon>Hyphomicrobiales</taxon>
        <taxon>Stappiaceae</taxon>
        <taxon>Stappia</taxon>
    </lineage>
</organism>
<evidence type="ECO:0000256" key="1">
    <source>
        <dbReference type="SAM" id="SignalP"/>
    </source>
</evidence>
<proteinExistence type="predicted"/>
<reference evidence="2 3" key="1">
    <citation type="submission" date="2017-08" db="EMBL/GenBank/DDBJ databases">
        <authorList>
            <person name="de Groot N.N."/>
        </authorList>
    </citation>
    <scope>NUCLEOTIDE SEQUENCE [LARGE SCALE GENOMIC DNA]</scope>
    <source>
        <strain evidence="2 3">USBA 352</strain>
    </source>
</reference>
<protein>
    <submittedName>
        <fullName evidence="2">Uncharacterized protein</fullName>
    </submittedName>
</protein>
<gene>
    <name evidence="2" type="ORF">SAMN05421512_112234</name>
</gene>
<evidence type="ECO:0000313" key="2">
    <source>
        <dbReference type="EMBL" id="SOC23041.1"/>
    </source>
</evidence>
<dbReference type="Proteomes" id="UP000219331">
    <property type="component" value="Unassembled WGS sequence"/>
</dbReference>
<name>A0A285TKK3_9HYPH</name>
<sequence>MYHSHWTRPLATTGLGVLLAIAGAPEAALAGIQLQPHRAVYDLGLTDSAEAAGMTAVRGRMVYEFTGNACEGYSVAFRFVTQVADESGNTRVTDLQTSSFEEPAGKSFQFVSKTFINQQLGEETQGRAERTEGGIDIDVKKPKENQVALKRKVLFPTEHLITLLGRAQEGETIFVADLFDGSETGEKVYETTAVIGPRREGAGDVGRDAEAAVGEIGASAHWPVTISYFDETKGDGGERTPIYQLSFLLYDNGVSRRLVLDYGDFELRGNLVEMTKMTASECKQ</sequence>
<keyword evidence="1" id="KW-0732">Signal</keyword>
<feature type="signal peptide" evidence="1">
    <location>
        <begin position="1"/>
        <end position="30"/>
    </location>
</feature>
<evidence type="ECO:0000313" key="3">
    <source>
        <dbReference type="Proteomes" id="UP000219331"/>
    </source>
</evidence>
<dbReference type="AlphaFoldDB" id="A0A285TKK3"/>
<dbReference type="OrthoDB" id="9815514at2"/>
<dbReference type="InterPro" id="IPR015000">
    <property type="entry name" value="EipB-like"/>
</dbReference>
<dbReference type="STRING" id="538381.GCA_001696535_00697"/>